<dbReference type="AlphaFoldDB" id="A6GGW6"/>
<dbReference type="EMBL" id="ABCS01000111">
    <property type="protein sequence ID" value="EDM74907.1"/>
    <property type="molecule type" value="Genomic_DNA"/>
</dbReference>
<dbReference type="InterPro" id="IPR052169">
    <property type="entry name" value="CW_Biosynth-Accessory"/>
</dbReference>
<evidence type="ECO:0000259" key="3">
    <source>
        <dbReference type="SMART" id="SM00854"/>
    </source>
</evidence>
<protein>
    <submittedName>
        <fullName evidence="4">Poly-gamma-glutamate biosynthesis/capsule biosynthesis protein</fullName>
    </submittedName>
</protein>
<dbReference type="STRING" id="391625.PPSIR1_24549"/>
<feature type="signal peptide" evidence="2">
    <location>
        <begin position="1"/>
        <end position="29"/>
    </location>
</feature>
<comment type="caution">
    <text evidence="4">The sequence shown here is derived from an EMBL/GenBank/DDBJ whole genome shotgun (WGS) entry which is preliminary data.</text>
</comment>
<dbReference type="InterPro" id="IPR029052">
    <property type="entry name" value="Metallo-depent_PP-like"/>
</dbReference>
<organism evidence="4 5">
    <name type="scientific">Plesiocystis pacifica SIR-1</name>
    <dbReference type="NCBI Taxonomy" id="391625"/>
    <lineage>
        <taxon>Bacteria</taxon>
        <taxon>Pseudomonadati</taxon>
        <taxon>Myxococcota</taxon>
        <taxon>Polyangia</taxon>
        <taxon>Nannocystales</taxon>
        <taxon>Nannocystaceae</taxon>
        <taxon>Plesiocystis</taxon>
    </lineage>
</organism>
<dbReference type="SUPFAM" id="SSF56300">
    <property type="entry name" value="Metallo-dependent phosphatases"/>
    <property type="match status" value="1"/>
</dbReference>
<dbReference type="SUPFAM" id="SSF49464">
    <property type="entry name" value="Carboxypeptidase regulatory domain-like"/>
    <property type="match status" value="1"/>
</dbReference>
<dbReference type="InterPro" id="IPR008969">
    <property type="entry name" value="CarboxyPept-like_regulatory"/>
</dbReference>
<reference evidence="4 5" key="1">
    <citation type="submission" date="2007-06" db="EMBL/GenBank/DDBJ databases">
        <authorList>
            <person name="Shimkets L."/>
            <person name="Ferriera S."/>
            <person name="Johnson J."/>
            <person name="Kravitz S."/>
            <person name="Beeson K."/>
            <person name="Sutton G."/>
            <person name="Rogers Y.-H."/>
            <person name="Friedman R."/>
            <person name="Frazier M."/>
            <person name="Venter J.C."/>
        </authorList>
    </citation>
    <scope>NUCLEOTIDE SEQUENCE [LARGE SCALE GENOMIC DNA]</scope>
    <source>
        <strain evidence="4 5">SIR-1</strain>
    </source>
</reference>
<dbReference type="Gene3D" id="2.60.40.1120">
    <property type="entry name" value="Carboxypeptidase-like, regulatory domain"/>
    <property type="match status" value="1"/>
</dbReference>
<dbReference type="OrthoDB" id="9810718at2"/>
<gene>
    <name evidence="4" type="ORF">PPSIR1_24549</name>
</gene>
<dbReference type="eggNOG" id="COG2843">
    <property type="taxonomic scope" value="Bacteria"/>
</dbReference>
<dbReference type="Pfam" id="PF13620">
    <property type="entry name" value="CarboxypepD_reg"/>
    <property type="match status" value="1"/>
</dbReference>
<dbReference type="Pfam" id="PF09587">
    <property type="entry name" value="PGA_cap"/>
    <property type="match status" value="1"/>
</dbReference>
<dbReference type="InterPro" id="IPR019079">
    <property type="entry name" value="Capsule_synth_CapA"/>
</dbReference>
<proteinExistence type="inferred from homology"/>
<comment type="similarity">
    <text evidence="1">Belongs to the CapA family.</text>
</comment>
<sequence length="753" mass="80442">MPTPRSTRSLALASLFLGGVALFPQSSFAYGFDDVEDDYQLLYLSTAVALEGRVVDEDGLAITGASIELIAFGDSLDNDGEGASTGADGGFEVAGLARRSALVKISSPGYYTEILPVNLHVEIDEPEVDLGTITLIEQELGRARLTFGGDTMFDRRMYEKGMLNAATLGSDTRALFQFIEDVLKADDHTAINLETPVTDDLSTPHPNKSYVFAAHPDTVAELPGLGVDSVALGNNHIFDQLDGGVADTIHHLDAIGLPYYGAGADRYAARATAYSAMVGYSETLGDNVPVTMQSFSNSIGSSYGVGLENIALFDIKGGALPSYSTELDHFAQNAPAGSLAVPIIHGGTEYAYAQSSGTRTDFERVIQEGADLVIGHHPHVVHGVGTYATTDDPVFVVGSLGNLVFDQDVYETFRSYMAVVDVVDTGSKVEVERMQLVPIRLDAYAPRLLAGTQLARLGRHVGHLSTMEAQGATDPNWGSATVFAENGRLVVVPTEADATTTDELDQRLVPLSGGSTGTLDFAPNTDTDALASLRSDVPASCEVGRDLLVIGDFEDGDVDDEYLESGKWVTSGSRYVQGSETHSGTGAAVLLRKSSYSSRTALWMGNSIKVDSSQPMTFRGFVKGDNAGEFEVTVRWMTSSGSSISYKTVFEIKPGSSATEGLTYDWTEFAADLTPPANAEKLKVYFRHYPPAGGGDAEVFLDDVSFIAWDTETINVDSSGTDLPTPNAWDFVRCDAAGSSLDLSMTHRTYESQ</sequence>
<feature type="chain" id="PRO_5002694005" evidence="2">
    <location>
        <begin position="30"/>
        <end position="753"/>
    </location>
</feature>
<evidence type="ECO:0000313" key="4">
    <source>
        <dbReference type="EMBL" id="EDM74907.1"/>
    </source>
</evidence>
<accession>A6GGW6</accession>
<dbReference type="RefSeq" id="WP_006975954.1">
    <property type="nucleotide sequence ID" value="NZ_ABCS01000111.1"/>
</dbReference>
<keyword evidence="5" id="KW-1185">Reference proteome</keyword>
<evidence type="ECO:0000313" key="5">
    <source>
        <dbReference type="Proteomes" id="UP000005801"/>
    </source>
</evidence>
<evidence type="ECO:0000256" key="2">
    <source>
        <dbReference type="SAM" id="SignalP"/>
    </source>
</evidence>
<dbReference type="PANTHER" id="PTHR33393">
    <property type="entry name" value="POLYGLUTAMINE SYNTHESIS ACCESSORY PROTEIN RV0574C-RELATED"/>
    <property type="match status" value="1"/>
</dbReference>
<dbReference type="PANTHER" id="PTHR33393:SF13">
    <property type="entry name" value="PGA BIOSYNTHESIS PROTEIN CAPA"/>
    <property type="match status" value="1"/>
</dbReference>
<evidence type="ECO:0000256" key="1">
    <source>
        <dbReference type="ARBA" id="ARBA00005662"/>
    </source>
</evidence>
<dbReference type="Proteomes" id="UP000005801">
    <property type="component" value="Unassembled WGS sequence"/>
</dbReference>
<keyword evidence="2" id="KW-0732">Signal</keyword>
<name>A6GGW6_9BACT</name>
<feature type="domain" description="Capsule synthesis protein CapA" evidence="3">
    <location>
        <begin position="144"/>
        <end position="407"/>
    </location>
</feature>
<dbReference type="SMART" id="SM00854">
    <property type="entry name" value="PGA_cap"/>
    <property type="match status" value="1"/>
</dbReference>
<dbReference type="Gene3D" id="2.60.120.260">
    <property type="entry name" value="Galactose-binding domain-like"/>
    <property type="match status" value="1"/>
</dbReference>